<accession>A0A4Y8R807</accession>
<protein>
    <recommendedName>
        <fullName evidence="5">Ethanolamine ammonia-lyase small subunit</fullName>
        <shortName evidence="5">EAL small subunit</shortName>
        <ecNumber evidence="5">4.3.1.7</ecNumber>
    </recommendedName>
</protein>
<keyword evidence="4 5" id="KW-1283">Bacterial microcompartment</keyword>
<comment type="caution">
    <text evidence="7">The sequence shown here is derived from an EMBL/GenBank/DDBJ whole genome shotgun (WGS) entry which is preliminary data.</text>
</comment>
<gene>
    <name evidence="5" type="primary">eutC</name>
    <name evidence="7" type="ORF">E3C22_23655</name>
</gene>
<comment type="subcellular location">
    <subcellularLocation>
        <location evidence="5">Bacterial microcompartment</location>
    </subcellularLocation>
</comment>
<dbReference type="InterPro" id="IPR042251">
    <property type="entry name" value="EutC_C"/>
</dbReference>
<comment type="catalytic activity">
    <reaction evidence="5">
        <text>ethanolamine = acetaldehyde + NH4(+)</text>
        <dbReference type="Rhea" id="RHEA:15313"/>
        <dbReference type="ChEBI" id="CHEBI:15343"/>
        <dbReference type="ChEBI" id="CHEBI:28938"/>
        <dbReference type="ChEBI" id="CHEBI:57603"/>
        <dbReference type="EC" id="4.3.1.7"/>
    </reaction>
</comment>
<dbReference type="InterPro" id="IPR009246">
    <property type="entry name" value="EutC"/>
</dbReference>
<dbReference type="GO" id="GO:0046336">
    <property type="term" value="P:ethanolamine catabolic process"/>
    <property type="evidence" value="ECO:0007669"/>
    <property type="project" value="UniProtKB-UniRule"/>
</dbReference>
<keyword evidence="8" id="KW-1185">Reference proteome</keyword>
<evidence type="ECO:0000256" key="6">
    <source>
        <dbReference type="SAM" id="MobiDB-lite"/>
    </source>
</evidence>
<name>A0A4Y8R807_9HYPH</name>
<dbReference type="GO" id="GO:0031419">
    <property type="term" value="F:cobalamin binding"/>
    <property type="evidence" value="ECO:0007669"/>
    <property type="project" value="UniProtKB-UniRule"/>
</dbReference>
<dbReference type="OrthoDB" id="114248at2"/>
<dbReference type="Pfam" id="PF05985">
    <property type="entry name" value="EutC"/>
    <property type="match status" value="1"/>
</dbReference>
<dbReference type="GO" id="GO:0006520">
    <property type="term" value="P:amino acid metabolic process"/>
    <property type="evidence" value="ECO:0007669"/>
    <property type="project" value="InterPro"/>
</dbReference>
<dbReference type="RefSeq" id="WP_134764358.1">
    <property type="nucleotide sequence ID" value="NZ_SOZD01000016.1"/>
</dbReference>
<evidence type="ECO:0000313" key="8">
    <source>
        <dbReference type="Proteomes" id="UP000298179"/>
    </source>
</evidence>
<dbReference type="Proteomes" id="UP000298179">
    <property type="component" value="Unassembled WGS sequence"/>
</dbReference>
<dbReference type="Gene3D" id="1.10.30.40">
    <property type="entry name" value="Ethanolamine ammonia-lyase light chain (EutC), N-terminal domain"/>
    <property type="match status" value="1"/>
</dbReference>
<feature type="binding site" evidence="5">
    <location>
        <position position="216"/>
    </location>
    <ligand>
        <name>adenosylcob(III)alamin</name>
        <dbReference type="ChEBI" id="CHEBI:18408"/>
    </ligand>
</feature>
<keyword evidence="1 5" id="KW-0846">Cobalamin</keyword>
<comment type="function">
    <text evidence="5">Catalyzes the deamination of various vicinal amino-alcohols to oxo compounds. Allows this organism to utilize ethanolamine as the sole source of nitrogen and carbon in the presence of external vitamin B12.</text>
</comment>
<comment type="subunit">
    <text evidence="5">The basic unit is a heterodimer which dimerizes to form tetramers. The heterotetramers trimerize; 6 large subunits form a core ring with 6 small subunits projecting outwards.</text>
</comment>
<comment type="pathway">
    <text evidence="5">Amine and polyamine degradation; ethanolamine degradation.</text>
</comment>
<evidence type="ECO:0000256" key="5">
    <source>
        <dbReference type="HAMAP-Rule" id="MF_00601"/>
    </source>
</evidence>
<dbReference type="NCBIfam" id="NF003971">
    <property type="entry name" value="PRK05465.1"/>
    <property type="match status" value="1"/>
</dbReference>
<sequence>MSSDETSKLPVFVTGRDEHPLKRLRDFTEARIGLGRRGAGLPTAAHLDFAEAHAKARDAVHSEFQADAIGAALREAGRANIPAESQAGDRATYLRRPDLGRRLAETSRKSLKAVEGGPFDLVVIVADGLSATAVNAHGAKVAAGLLGALPKDWRIAPVVVASGARVALSDPIGEALGAKIALMLIGERPGLSAANSLGAYLTFAPKPGRSDADRNCVSNIRPGGLKPEIAGEKLAGLVVRAAELGLSGTRLKDDADDRLGSDGETPRLGP</sequence>
<keyword evidence="3 5" id="KW-0170">Cobalt</keyword>
<dbReference type="HAMAP" id="MF_00601">
    <property type="entry name" value="EutC"/>
    <property type="match status" value="1"/>
</dbReference>
<reference evidence="7 8" key="1">
    <citation type="submission" date="2019-03" db="EMBL/GenBank/DDBJ databases">
        <title>Jiella endophytica sp. nov., a novel endophytic bacterium isolated from root of Ficus microcarpa Linn. f.</title>
        <authorList>
            <person name="Tuo L."/>
        </authorList>
    </citation>
    <scope>NUCLEOTIDE SEQUENCE [LARGE SCALE GENOMIC DNA]</scope>
    <source>
        <strain evidence="7 8">CBS5Q-3</strain>
    </source>
</reference>
<feature type="binding site" evidence="5">
    <location>
        <position position="166"/>
    </location>
    <ligand>
        <name>adenosylcob(III)alamin</name>
        <dbReference type="ChEBI" id="CHEBI:18408"/>
    </ligand>
</feature>
<dbReference type="GO" id="GO:0009350">
    <property type="term" value="C:ethanolamine ammonia-lyase complex"/>
    <property type="evidence" value="ECO:0007669"/>
    <property type="project" value="UniProtKB-UniRule"/>
</dbReference>
<dbReference type="GO" id="GO:0031471">
    <property type="term" value="C:ethanolamine degradation polyhedral organelle"/>
    <property type="evidence" value="ECO:0007669"/>
    <property type="project" value="UniProtKB-UniRule"/>
</dbReference>
<evidence type="ECO:0000313" key="7">
    <source>
        <dbReference type="EMBL" id="TFF17657.1"/>
    </source>
</evidence>
<comment type="cofactor">
    <cofactor evidence="5">
        <name>adenosylcob(III)alamin</name>
        <dbReference type="ChEBI" id="CHEBI:18408"/>
    </cofactor>
    <text evidence="5">Binds between the large and small subunits.</text>
</comment>
<dbReference type="UniPathway" id="UPA00560"/>
<dbReference type="PANTHER" id="PTHR39330:SF1">
    <property type="entry name" value="ETHANOLAMINE AMMONIA-LYASE SMALL SUBUNIT"/>
    <property type="match status" value="1"/>
</dbReference>
<organism evidence="7 8">
    <name type="scientific">Jiella endophytica</name>
    <dbReference type="NCBI Taxonomy" id="2558362"/>
    <lineage>
        <taxon>Bacteria</taxon>
        <taxon>Pseudomonadati</taxon>
        <taxon>Pseudomonadota</taxon>
        <taxon>Alphaproteobacteria</taxon>
        <taxon>Hyphomicrobiales</taxon>
        <taxon>Aurantimonadaceae</taxon>
        <taxon>Jiella</taxon>
    </lineage>
</organism>
<comment type="similarity">
    <text evidence="5">Belongs to the EutC family.</text>
</comment>
<dbReference type="PANTHER" id="PTHR39330">
    <property type="entry name" value="ETHANOLAMINE AMMONIA-LYASE LIGHT CHAIN"/>
    <property type="match status" value="1"/>
</dbReference>
<dbReference type="Gene3D" id="3.40.50.11240">
    <property type="entry name" value="Ethanolamine ammonia-lyase light chain (EutC)"/>
    <property type="match status" value="1"/>
</dbReference>
<dbReference type="InterPro" id="IPR042255">
    <property type="entry name" value="EutC_N"/>
</dbReference>
<evidence type="ECO:0000256" key="2">
    <source>
        <dbReference type="ARBA" id="ARBA00023239"/>
    </source>
</evidence>
<evidence type="ECO:0000256" key="1">
    <source>
        <dbReference type="ARBA" id="ARBA00022628"/>
    </source>
</evidence>
<dbReference type="EC" id="4.3.1.7" evidence="5"/>
<dbReference type="AlphaFoldDB" id="A0A4Y8R807"/>
<evidence type="ECO:0000256" key="3">
    <source>
        <dbReference type="ARBA" id="ARBA00023285"/>
    </source>
</evidence>
<feature type="binding site" evidence="5">
    <location>
        <position position="187"/>
    </location>
    <ligand>
        <name>adenosylcob(III)alamin</name>
        <dbReference type="ChEBI" id="CHEBI:18408"/>
    </ligand>
</feature>
<dbReference type="EMBL" id="SOZD01000016">
    <property type="protein sequence ID" value="TFF17657.1"/>
    <property type="molecule type" value="Genomic_DNA"/>
</dbReference>
<keyword evidence="2 5" id="KW-0456">Lyase</keyword>
<dbReference type="PIRSF" id="PIRSF018982">
    <property type="entry name" value="EutC"/>
    <property type="match status" value="1"/>
</dbReference>
<proteinExistence type="inferred from homology"/>
<dbReference type="GO" id="GO:0008851">
    <property type="term" value="F:ethanolamine ammonia-lyase activity"/>
    <property type="evidence" value="ECO:0007669"/>
    <property type="project" value="UniProtKB-UniRule"/>
</dbReference>
<feature type="region of interest" description="Disordered" evidence="6">
    <location>
        <begin position="251"/>
        <end position="270"/>
    </location>
</feature>
<evidence type="ECO:0000256" key="4">
    <source>
        <dbReference type="ARBA" id="ARBA00024446"/>
    </source>
</evidence>